<keyword evidence="6 9" id="KW-1133">Transmembrane helix</keyword>
<evidence type="ECO:0000256" key="1">
    <source>
        <dbReference type="ARBA" id="ARBA00004225"/>
    </source>
</evidence>
<dbReference type="GO" id="GO:0005743">
    <property type="term" value="C:mitochondrial inner membrane"/>
    <property type="evidence" value="ECO:0007669"/>
    <property type="project" value="TreeGrafter"/>
</dbReference>
<dbReference type="FunCoup" id="E2B4L6">
    <property type="interactions" value="432"/>
</dbReference>
<feature type="transmembrane region" description="Helical" evidence="9">
    <location>
        <begin position="146"/>
        <end position="166"/>
    </location>
</feature>
<dbReference type="InterPro" id="IPR004686">
    <property type="entry name" value="Mtc"/>
</dbReference>
<keyword evidence="5" id="KW-0029">Amino-acid transport</keyword>
<comment type="similarity">
    <text evidence="2">Belongs to the sideroflexin family.</text>
</comment>
<organism evidence="11">
    <name type="scientific">Harpegnathos saltator</name>
    <name type="common">Jerdon's jumping ant</name>
    <dbReference type="NCBI Taxonomy" id="610380"/>
    <lineage>
        <taxon>Eukaryota</taxon>
        <taxon>Metazoa</taxon>
        <taxon>Ecdysozoa</taxon>
        <taxon>Arthropoda</taxon>
        <taxon>Hexapoda</taxon>
        <taxon>Insecta</taxon>
        <taxon>Pterygota</taxon>
        <taxon>Neoptera</taxon>
        <taxon>Endopterygota</taxon>
        <taxon>Hymenoptera</taxon>
        <taxon>Apocrita</taxon>
        <taxon>Aculeata</taxon>
        <taxon>Formicoidea</taxon>
        <taxon>Formicidae</taxon>
        <taxon>Ponerinae</taxon>
        <taxon>Ponerini</taxon>
        <taxon>Harpegnathos</taxon>
    </lineage>
</organism>
<feature type="transmembrane region" description="Helical" evidence="9">
    <location>
        <begin position="225"/>
        <end position="244"/>
    </location>
</feature>
<dbReference type="AlphaFoldDB" id="E2B4L6"/>
<dbReference type="GO" id="GO:0015075">
    <property type="term" value="F:monoatomic ion transmembrane transporter activity"/>
    <property type="evidence" value="ECO:0007669"/>
    <property type="project" value="InterPro"/>
</dbReference>
<evidence type="ECO:0000256" key="6">
    <source>
        <dbReference type="ARBA" id="ARBA00022989"/>
    </source>
</evidence>
<dbReference type="Proteomes" id="UP000008237">
    <property type="component" value="Unassembled WGS sequence"/>
</dbReference>
<dbReference type="GO" id="GO:0140300">
    <property type="term" value="P:serine import into mitochondrion"/>
    <property type="evidence" value="ECO:0007669"/>
    <property type="project" value="TreeGrafter"/>
</dbReference>
<keyword evidence="7" id="KW-0496">Mitochondrion</keyword>
<evidence type="ECO:0000313" key="10">
    <source>
        <dbReference type="EMBL" id="EFN89369.1"/>
    </source>
</evidence>
<gene>
    <name evidence="10" type="ORF">EAI_00300</name>
</gene>
<keyword evidence="8 9" id="KW-0472">Membrane</keyword>
<evidence type="ECO:0000256" key="7">
    <source>
        <dbReference type="ARBA" id="ARBA00023128"/>
    </source>
</evidence>
<sequence>MTNERLDLDKPLWDLNSFTGRWKYFAWMTDFRTCVVSESALLAAKNLCEQYRLGKEPADTTREQIIYAKKLYESAFHPDTGDLQNVFGRMSFQVPGGMAITGAMLQFYRTTQAVVFWQWVNQSFNALVNYTNRNANSPITTSQLGVAYVSATVAAMITAIGCKSFWEKRANPLMAFAAVKGISQVVISRIVMCAPGMLILPPIMEKLEKYAWMQRIKPMHAPIQIMMCGISLSVMVPTACALFPQNCFIKTTTLQRWEPENYELLKKNCEGGAIPAYLYFNKGL</sequence>
<dbReference type="OrthoDB" id="6608471at2759"/>
<name>E2B4L6_HARSA</name>
<evidence type="ECO:0000256" key="2">
    <source>
        <dbReference type="ARBA" id="ARBA00005974"/>
    </source>
</evidence>
<accession>E2B4L6</accession>
<dbReference type="EMBL" id="GL445574">
    <property type="protein sequence ID" value="EFN89369.1"/>
    <property type="molecule type" value="Genomic_DNA"/>
</dbReference>
<keyword evidence="4 9" id="KW-0812">Transmembrane</keyword>
<reference evidence="10 11" key="1">
    <citation type="journal article" date="2010" name="Science">
        <title>Genomic comparison of the ants Camponotus floridanus and Harpegnathos saltator.</title>
        <authorList>
            <person name="Bonasio R."/>
            <person name="Zhang G."/>
            <person name="Ye C."/>
            <person name="Mutti N.S."/>
            <person name="Fang X."/>
            <person name="Qin N."/>
            <person name="Donahue G."/>
            <person name="Yang P."/>
            <person name="Li Q."/>
            <person name="Li C."/>
            <person name="Zhang P."/>
            <person name="Huang Z."/>
            <person name="Berger S.L."/>
            <person name="Reinberg D."/>
            <person name="Wang J."/>
            <person name="Liebig J."/>
        </authorList>
    </citation>
    <scope>NUCLEOTIDE SEQUENCE [LARGE SCALE GENOMIC DNA]</scope>
    <source>
        <strain evidence="10 11">R22 G/1</strain>
    </source>
</reference>
<proteinExistence type="inferred from homology"/>
<dbReference type="Pfam" id="PF03820">
    <property type="entry name" value="SFXNs"/>
    <property type="match status" value="2"/>
</dbReference>
<dbReference type="InParanoid" id="E2B4L6"/>
<evidence type="ECO:0000256" key="3">
    <source>
        <dbReference type="ARBA" id="ARBA00022448"/>
    </source>
</evidence>
<dbReference type="OMA" id="LEKYAFM"/>
<comment type="subcellular location">
    <subcellularLocation>
        <location evidence="1">Mitochondrion membrane</location>
        <topology evidence="1">Multi-pass membrane protein</topology>
    </subcellularLocation>
</comment>
<evidence type="ECO:0000313" key="11">
    <source>
        <dbReference type="Proteomes" id="UP000008237"/>
    </source>
</evidence>
<keyword evidence="3" id="KW-0813">Transport</keyword>
<feature type="transmembrane region" description="Helical" evidence="9">
    <location>
        <begin position="186"/>
        <end position="204"/>
    </location>
</feature>
<protein>
    <submittedName>
        <fullName evidence="10">Sideroflexin-2</fullName>
    </submittedName>
</protein>
<evidence type="ECO:0000256" key="4">
    <source>
        <dbReference type="ARBA" id="ARBA00022692"/>
    </source>
</evidence>
<dbReference type="PANTHER" id="PTHR11153">
    <property type="entry name" value="SIDEROFLEXIN"/>
    <property type="match status" value="1"/>
</dbReference>
<evidence type="ECO:0000256" key="9">
    <source>
        <dbReference type="SAM" id="Phobius"/>
    </source>
</evidence>
<keyword evidence="11" id="KW-1185">Reference proteome</keyword>
<dbReference type="PANTHER" id="PTHR11153:SF14">
    <property type="entry name" value="SIDEROFLEXIN-2"/>
    <property type="match status" value="1"/>
</dbReference>
<evidence type="ECO:0000256" key="5">
    <source>
        <dbReference type="ARBA" id="ARBA00022970"/>
    </source>
</evidence>
<evidence type="ECO:0000256" key="8">
    <source>
        <dbReference type="ARBA" id="ARBA00023136"/>
    </source>
</evidence>